<dbReference type="OrthoDB" id="95460at2"/>
<dbReference type="RefSeq" id="WP_092122197.1">
    <property type="nucleotide sequence ID" value="NZ_FMXO01000014.1"/>
</dbReference>
<accession>A0A1G6DYE6</accession>
<dbReference type="PANTHER" id="PTHR47738">
    <property type="entry name" value="PTS SYSTEM FRUCTOSE-LIKE EIIA COMPONENT-RELATED"/>
    <property type="match status" value="1"/>
</dbReference>
<protein>
    <submittedName>
        <fullName evidence="2">PTS IIA-like nitrogen-regulatory protein PtsN</fullName>
    </submittedName>
</protein>
<dbReference type="Pfam" id="PF00359">
    <property type="entry name" value="PTS_EIIA_2"/>
    <property type="match status" value="1"/>
</dbReference>
<dbReference type="PROSITE" id="PS51094">
    <property type="entry name" value="PTS_EIIA_TYPE_2"/>
    <property type="match status" value="1"/>
</dbReference>
<dbReference type="InterPro" id="IPR016152">
    <property type="entry name" value="PTrfase/Anion_transptr"/>
</dbReference>
<proteinExistence type="predicted"/>
<dbReference type="PROSITE" id="PS00372">
    <property type="entry name" value="PTS_EIIA_TYPE_2_HIS"/>
    <property type="match status" value="1"/>
</dbReference>
<feature type="domain" description="PTS EIIA type-2" evidence="1">
    <location>
        <begin position="5"/>
        <end position="149"/>
    </location>
</feature>
<organism evidence="2 3">
    <name type="scientific">Desulfonatronum thiosulfatophilum</name>
    <dbReference type="NCBI Taxonomy" id="617002"/>
    <lineage>
        <taxon>Bacteria</taxon>
        <taxon>Pseudomonadati</taxon>
        <taxon>Thermodesulfobacteriota</taxon>
        <taxon>Desulfovibrionia</taxon>
        <taxon>Desulfovibrionales</taxon>
        <taxon>Desulfonatronaceae</taxon>
        <taxon>Desulfonatronum</taxon>
    </lineage>
</organism>
<keyword evidence="3" id="KW-1185">Reference proteome</keyword>
<dbReference type="EMBL" id="FMXO01000014">
    <property type="protein sequence ID" value="SDB50173.1"/>
    <property type="molecule type" value="Genomic_DNA"/>
</dbReference>
<dbReference type="AlphaFoldDB" id="A0A1G6DYE6"/>
<reference evidence="2 3" key="1">
    <citation type="submission" date="2016-10" db="EMBL/GenBank/DDBJ databases">
        <authorList>
            <person name="de Groot N.N."/>
        </authorList>
    </citation>
    <scope>NUCLEOTIDE SEQUENCE [LARGE SCALE GENOMIC DNA]</scope>
    <source>
        <strain evidence="2 3">ASO4-2</strain>
    </source>
</reference>
<evidence type="ECO:0000259" key="1">
    <source>
        <dbReference type="PROSITE" id="PS51094"/>
    </source>
</evidence>
<dbReference type="InterPro" id="IPR051541">
    <property type="entry name" value="PTS_SugarTrans_NitroReg"/>
</dbReference>
<dbReference type="SUPFAM" id="SSF55804">
    <property type="entry name" value="Phoshotransferase/anion transport protein"/>
    <property type="match status" value="1"/>
</dbReference>
<dbReference type="CDD" id="cd00211">
    <property type="entry name" value="PTS_IIA_fru"/>
    <property type="match status" value="1"/>
</dbReference>
<name>A0A1G6DYE6_9BACT</name>
<dbReference type="Proteomes" id="UP000198771">
    <property type="component" value="Unassembled WGS sequence"/>
</dbReference>
<evidence type="ECO:0000313" key="2">
    <source>
        <dbReference type="EMBL" id="SDB50173.1"/>
    </source>
</evidence>
<dbReference type="InterPro" id="IPR002178">
    <property type="entry name" value="PTS_EIIA_type-2_dom"/>
</dbReference>
<dbReference type="Gene3D" id="3.40.930.10">
    <property type="entry name" value="Mannitol-specific EII, Chain A"/>
    <property type="match status" value="1"/>
</dbReference>
<dbReference type="STRING" id="617002.SAMN05660653_02477"/>
<gene>
    <name evidence="2" type="ORF">SAMN05660653_02477</name>
</gene>
<evidence type="ECO:0000313" key="3">
    <source>
        <dbReference type="Proteomes" id="UP000198771"/>
    </source>
</evidence>
<sequence>MILREYLSKDLLLPELQARNKTEVLAELVSALALKWPSFDAETAFRVLRDRESLGSTGIGDGIAIPHGKLEGLEQIVLVVGRSSAGVDFEALDYKPCHIFFMVLAPEHVAGMHLRILASITRLLKNEEFRHAFLTAQDKDHFWDALNTA</sequence>